<comment type="caution">
    <text evidence="3">The sequence shown here is derived from an EMBL/GenBank/DDBJ whole genome shotgun (WGS) entry which is preliminary data.</text>
</comment>
<dbReference type="InterPro" id="IPR019649">
    <property type="entry name" value="DUF2512"/>
</dbReference>
<feature type="transmembrane region" description="Helical" evidence="2">
    <location>
        <begin position="60"/>
        <end position="81"/>
    </location>
</feature>
<evidence type="ECO:0000256" key="2">
    <source>
        <dbReference type="SAM" id="Phobius"/>
    </source>
</evidence>
<feature type="transmembrane region" description="Helical" evidence="2">
    <location>
        <begin position="87"/>
        <end position="105"/>
    </location>
</feature>
<keyword evidence="2" id="KW-1133">Transmembrane helix</keyword>
<proteinExistence type="predicted"/>
<protein>
    <recommendedName>
        <fullName evidence="5">Integral membrane protein</fullName>
    </recommendedName>
</protein>
<name>G9QKS3_9BACI</name>
<feature type="region of interest" description="Disordered" evidence="1">
    <location>
        <begin position="151"/>
        <end position="228"/>
    </location>
</feature>
<evidence type="ECO:0008006" key="5">
    <source>
        <dbReference type="Google" id="ProtNLM"/>
    </source>
</evidence>
<keyword evidence="2" id="KW-0472">Membrane</keyword>
<feature type="transmembrane region" description="Helical" evidence="2">
    <location>
        <begin position="7"/>
        <end position="27"/>
    </location>
</feature>
<feature type="transmembrane region" description="Helical" evidence="2">
    <location>
        <begin position="33"/>
        <end position="53"/>
    </location>
</feature>
<dbReference type="PATRIC" id="fig|665952.3.peg.1626"/>
<dbReference type="AlphaFoldDB" id="G9QKS3"/>
<gene>
    <name evidence="3" type="ORF">HMPREF1015_01762</name>
</gene>
<feature type="compositionally biased region" description="Basic and acidic residues" evidence="1">
    <location>
        <begin position="211"/>
        <end position="222"/>
    </location>
</feature>
<dbReference type="RefSeq" id="WP_003353942.1">
    <property type="nucleotide sequence ID" value="NZ_JH414751.1"/>
</dbReference>
<accession>G9QKS3</accession>
<evidence type="ECO:0000256" key="1">
    <source>
        <dbReference type="SAM" id="MobiDB-lite"/>
    </source>
</evidence>
<evidence type="ECO:0000313" key="3">
    <source>
        <dbReference type="EMBL" id="EHL78269.1"/>
    </source>
</evidence>
<reference evidence="3 4" key="1">
    <citation type="submission" date="2011-09" db="EMBL/GenBank/DDBJ databases">
        <title>The Genome Sequence of Bacillus smithii 7_3_47FAA.</title>
        <authorList>
            <consortium name="The Broad Institute Genome Sequencing Platform"/>
            <person name="Earl A."/>
            <person name="Ward D."/>
            <person name="Feldgarden M."/>
            <person name="Gevers D."/>
            <person name="Daigneault M."/>
            <person name="Strauss J."/>
            <person name="Allen-Vercoe E."/>
            <person name="Young S.K."/>
            <person name="Zeng Q."/>
            <person name="Gargeya S."/>
            <person name="Fitzgerald M."/>
            <person name="Haas B."/>
            <person name="Abouelleil A."/>
            <person name="Alvarado L."/>
            <person name="Arachchi H.M."/>
            <person name="Berlin A."/>
            <person name="Brown A."/>
            <person name="Chapman S.B."/>
            <person name="Chen Z."/>
            <person name="Dunbar C."/>
            <person name="Freedman E."/>
            <person name="Gearin G."/>
            <person name="Goldberg J."/>
            <person name="Griggs A."/>
            <person name="Gujja S."/>
            <person name="Heiman D."/>
            <person name="Howarth C."/>
            <person name="Larson L."/>
            <person name="Lui A."/>
            <person name="MacDonald P.J.P."/>
            <person name="Montmayeur A."/>
            <person name="Murphy C."/>
            <person name="Neiman D."/>
            <person name="Pearson M."/>
            <person name="Priest M."/>
            <person name="Roberts A."/>
            <person name="Saif S."/>
            <person name="Shea T."/>
            <person name="Shenoy N."/>
            <person name="Sisk P."/>
            <person name="Stolte C."/>
            <person name="Sykes S."/>
            <person name="Wortman J."/>
            <person name="Nusbaum C."/>
            <person name="Birren B."/>
        </authorList>
    </citation>
    <scope>NUCLEOTIDE SEQUENCE [LARGE SCALE GENOMIC DNA]</scope>
    <source>
        <strain evidence="3 4">7_3_47FAA</strain>
    </source>
</reference>
<dbReference type="Pfam" id="PF10710">
    <property type="entry name" value="DUF2512"/>
    <property type="match status" value="1"/>
</dbReference>
<evidence type="ECO:0000313" key="4">
    <source>
        <dbReference type="Proteomes" id="UP000011747"/>
    </source>
</evidence>
<organism evidence="3 4">
    <name type="scientific">Bacillus smithii 7_3_47FAA</name>
    <dbReference type="NCBI Taxonomy" id="665952"/>
    <lineage>
        <taxon>Bacteria</taxon>
        <taxon>Bacillati</taxon>
        <taxon>Bacillota</taxon>
        <taxon>Bacilli</taxon>
        <taxon>Bacillales</taxon>
        <taxon>Bacillaceae</taxon>
        <taxon>Bacillus</taxon>
    </lineage>
</organism>
<dbReference type="HOGENOM" id="CLU_1212852_0_0_9"/>
<keyword evidence="4" id="KW-1185">Reference proteome</keyword>
<dbReference type="EMBL" id="ACWF01000085">
    <property type="protein sequence ID" value="EHL78269.1"/>
    <property type="molecule type" value="Genomic_DNA"/>
</dbReference>
<feature type="compositionally biased region" description="Low complexity" evidence="1">
    <location>
        <begin position="157"/>
        <end position="210"/>
    </location>
</feature>
<dbReference type="Proteomes" id="UP000011747">
    <property type="component" value="Unassembled WGS sequence"/>
</dbReference>
<sequence>MEHVRALIVKFVMVMIILAFVLGLFYRVDFGEYFTISLIVTVVSYMLSDLFILPRFGNTAATISDFVLAYILIWAVGSGIINENISLGWASFWSALILAIAEIFFHRYINKNVFNEDQNNGREARHNPAFSSEFGEEDEIVSVKDFRTQNSHDNHADSSNIHSNDHNSISNNNLTNNNFNPNNLTNNNPTNNNFNNNDLIDNNFSNNNLKNTKDNNVRRIYDNDQNEQ</sequence>
<keyword evidence="2" id="KW-0812">Transmembrane</keyword>